<sequence length="268" mass="30377">MPWFGFIALSLLLIFFASAPFIVSPPRNVQAPVLTILRMENGEFFAKENLKNGPILYGWLHAIPGGIWSALMPFQHVKSLRRKYPVLHRWSGRIIIALSLTLAISSMTFGPNNLIFSASTTYIHKMKVGVDRPITVLAWPSFRMLVWFLSPTLMISALQTIRTARAKQFDRHQYWASVLTAVGYSIPMQRVMMIILSIIAAHLQYLSPEQRAFFHIPNDNAPIIEKSQVERAAFSATAWASVVVMTIWSVTQSYCRNVELEKVKKAKA</sequence>
<keyword evidence="1" id="KW-0812">Transmembrane</keyword>
<protein>
    <recommendedName>
        <fullName evidence="5">DUF2306 domain-containing protein</fullName>
    </recommendedName>
</protein>
<dbReference type="OrthoDB" id="3366181at2759"/>
<evidence type="ECO:0000256" key="2">
    <source>
        <dbReference type="SAM" id="SignalP"/>
    </source>
</evidence>
<keyword evidence="4" id="KW-1185">Reference proteome</keyword>
<evidence type="ECO:0000313" key="3">
    <source>
        <dbReference type="EMBL" id="PWN34763.1"/>
    </source>
</evidence>
<gene>
    <name evidence="3" type="ORF">FA14DRAFT_154206</name>
</gene>
<keyword evidence="1" id="KW-1133">Transmembrane helix</keyword>
<evidence type="ECO:0008006" key="5">
    <source>
        <dbReference type="Google" id="ProtNLM"/>
    </source>
</evidence>
<organism evidence="3 4">
    <name type="scientific">Meira miltonrushii</name>
    <dbReference type="NCBI Taxonomy" id="1280837"/>
    <lineage>
        <taxon>Eukaryota</taxon>
        <taxon>Fungi</taxon>
        <taxon>Dikarya</taxon>
        <taxon>Basidiomycota</taxon>
        <taxon>Ustilaginomycotina</taxon>
        <taxon>Exobasidiomycetes</taxon>
        <taxon>Exobasidiales</taxon>
        <taxon>Brachybasidiaceae</taxon>
        <taxon>Meira</taxon>
    </lineage>
</organism>
<proteinExistence type="predicted"/>
<feature type="transmembrane region" description="Helical" evidence="1">
    <location>
        <begin position="94"/>
        <end position="116"/>
    </location>
</feature>
<feature type="signal peptide" evidence="2">
    <location>
        <begin position="1"/>
        <end position="19"/>
    </location>
</feature>
<reference evidence="3 4" key="1">
    <citation type="journal article" date="2018" name="Mol. Biol. Evol.">
        <title>Broad Genomic Sampling Reveals a Smut Pathogenic Ancestry of the Fungal Clade Ustilaginomycotina.</title>
        <authorList>
            <person name="Kijpornyongpan T."/>
            <person name="Mondo S.J."/>
            <person name="Barry K."/>
            <person name="Sandor L."/>
            <person name="Lee J."/>
            <person name="Lipzen A."/>
            <person name="Pangilinan J."/>
            <person name="LaButti K."/>
            <person name="Hainaut M."/>
            <person name="Henrissat B."/>
            <person name="Grigoriev I.V."/>
            <person name="Spatafora J.W."/>
            <person name="Aime M.C."/>
        </authorList>
    </citation>
    <scope>NUCLEOTIDE SEQUENCE [LARGE SCALE GENOMIC DNA]</scope>
    <source>
        <strain evidence="3 4">MCA 3882</strain>
    </source>
</reference>
<feature type="transmembrane region" description="Helical" evidence="1">
    <location>
        <begin position="178"/>
        <end position="203"/>
    </location>
</feature>
<feature type="transmembrane region" description="Helical" evidence="1">
    <location>
        <begin position="55"/>
        <end position="74"/>
    </location>
</feature>
<dbReference type="AlphaFoldDB" id="A0A316VEN3"/>
<feature type="transmembrane region" description="Helical" evidence="1">
    <location>
        <begin position="136"/>
        <end position="158"/>
    </location>
</feature>
<feature type="transmembrane region" description="Helical" evidence="1">
    <location>
        <begin position="236"/>
        <end position="255"/>
    </location>
</feature>
<name>A0A316VEN3_9BASI</name>
<accession>A0A316VEN3</accession>
<keyword evidence="1" id="KW-0472">Membrane</keyword>
<dbReference type="EMBL" id="KZ819603">
    <property type="protein sequence ID" value="PWN34763.1"/>
    <property type="molecule type" value="Genomic_DNA"/>
</dbReference>
<dbReference type="GeneID" id="37019447"/>
<dbReference type="RefSeq" id="XP_025355065.1">
    <property type="nucleotide sequence ID" value="XM_025497666.1"/>
</dbReference>
<dbReference type="Proteomes" id="UP000245771">
    <property type="component" value="Unassembled WGS sequence"/>
</dbReference>
<evidence type="ECO:0000256" key="1">
    <source>
        <dbReference type="SAM" id="Phobius"/>
    </source>
</evidence>
<feature type="chain" id="PRO_5016460493" description="DUF2306 domain-containing protein" evidence="2">
    <location>
        <begin position="20"/>
        <end position="268"/>
    </location>
</feature>
<dbReference type="InParanoid" id="A0A316VEN3"/>
<evidence type="ECO:0000313" key="4">
    <source>
        <dbReference type="Proteomes" id="UP000245771"/>
    </source>
</evidence>
<keyword evidence="2" id="KW-0732">Signal</keyword>